<accession>A0ABR3UT73</accession>
<proteinExistence type="predicted"/>
<evidence type="ECO:0000256" key="1">
    <source>
        <dbReference type="SAM" id="MobiDB-lite"/>
    </source>
</evidence>
<organism evidence="3 4">
    <name type="scientific">Alternaria dauci</name>
    <dbReference type="NCBI Taxonomy" id="48095"/>
    <lineage>
        <taxon>Eukaryota</taxon>
        <taxon>Fungi</taxon>
        <taxon>Dikarya</taxon>
        <taxon>Ascomycota</taxon>
        <taxon>Pezizomycotina</taxon>
        <taxon>Dothideomycetes</taxon>
        <taxon>Pleosporomycetidae</taxon>
        <taxon>Pleosporales</taxon>
        <taxon>Pleosporineae</taxon>
        <taxon>Pleosporaceae</taxon>
        <taxon>Alternaria</taxon>
        <taxon>Alternaria sect. Porri</taxon>
    </lineage>
</organism>
<keyword evidence="2" id="KW-1133">Transmembrane helix</keyword>
<dbReference type="Proteomes" id="UP001578633">
    <property type="component" value="Chromosome 2"/>
</dbReference>
<dbReference type="GeneID" id="96083861"/>
<keyword evidence="2" id="KW-0472">Membrane</keyword>
<feature type="compositionally biased region" description="Basic and acidic residues" evidence="1">
    <location>
        <begin position="117"/>
        <end position="126"/>
    </location>
</feature>
<sequence length="126" mass="14352">MFSMPFPTKTHRIIPRNSIFENDTQKRGFVIVIILSVLATVGMFCLIISLVLCKNKRDRKKKAAIMNAEIRIPGSKSKYRKLEDEEEAEGGAWSVEMDDRRPTAYKSGQQYGEVDVDVPHPETAHK</sequence>
<gene>
    <name evidence="3" type="ORF">ACET3X_003539</name>
</gene>
<comment type="caution">
    <text evidence="3">The sequence shown here is derived from an EMBL/GenBank/DDBJ whole genome shotgun (WGS) entry which is preliminary data.</text>
</comment>
<evidence type="ECO:0000313" key="3">
    <source>
        <dbReference type="EMBL" id="KAL1799502.1"/>
    </source>
</evidence>
<name>A0ABR3UT73_9PLEO</name>
<keyword evidence="2" id="KW-0812">Transmembrane</keyword>
<protein>
    <submittedName>
        <fullName evidence="3">Uncharacterized protein</fullName>
    </submittedName>
</protein>
<evidence type="ECO:0000313" key="4">
    <source>
        <dbReference type="Proteomes" id="UP001578633"/>
    </source>
</evidence>
<dbReference type="EMBL" id="JBHGVX010000002">
    <property type="protein sequence ID" value="KAL1799502.1"/>
    <property type="molecule type" value="Genomic_DNA"/>
</dbReference>
<evidence type="ECO:0000256" key="2">
    <source>
        <dbReference type="SAM" id="Phobius"/>
    </source>
</evidence>
<keyword evidence="4" id="KW-1185">Reference proteome</keyword>
<feature type="region of interest" description="Disordered" evidence="1">
    <location>
        <begin position="104"/>
        <end position="126"/>
    </location>
</feature>
<reference evidence="3 4" key="1">
    <citation type="submission" date="2024-09" db="EMBL/GenBank/DDBJ databases">
        <title>T2T genomes of carrot and Alternaria dauci and their utility for understanding host-pathogen interaction during carrot leaf blight disease.</title>
        <authorList>
            <person name="Liu W."/>
            <person name="Xu S."/>
            <person name="Ou C."/>
            <person name="Liu X."/>
            <person name="Zhuang F."/>
            <person name="Deng X.W."/>
        </authorList>
    </citation>
    <scope>NUCLEOTIDE SEQUENCE [LARGE SCALE GENOMIC DNA]</scope>
    <source>
        <strain evidence="3 4">A2016</strain>
    </source>
</reference>
<feature type="transmembrane region" description="Helical" evidence="2">
    <location>
        <begin position="29"/>
        <end position="52"/>
    </location>
</feature>
<dbReference type="RefSeq" id="XP_069310086.1">
    <property type="nucleotide sequence ID" value="XM_069448826.1"/>
</dbReference>